<dbReference type="EMBL" id="FXYE01000002">
    <property type="protein sequence ID" value="SMX46277.1"/>
    <property type="molecule type" value="Genomic_DNA"/>
</dbReference>
<name>A0A238KU85_9RHOB</name>
<organism evidence="2 3">
    <name type="scientific">Actibacterium lipolyticum</name>
    <dbReference type="NCBI Taxonomy" id="1524263"/>
    <lineage>
        <taxon>Bacteria</taxon>
        <taxon>Pseudomonadati</taxon>
        <taxon>Pseudomonadota</taxon>
        <taxon>Alphaproteobacteria</taxon>
        <taxon>Rhodobacterales</taxon>
        <taxon>Roseobacteraceae</taxon>
        <taxon>Actibacterium</taxon>
    </lineage>
</organism>
<evidence type="ECO:0000313" key="3">
    <source>
        <dbReference type="Proteomes" id="UP000202922"/>
    </source>
</evidence>
<evidence type="ECO:0008006" key="4">
    <source>
        <dbReference type="Google" id="ProtNLM"/>
    </source>
</evidence>
<evidence type="ECO:0000256" key="1">
    <source>
        <dbReference type="SAM" id="SignalP"/>
    </source>
</evidence>
<proteinExistence type="predicted"/>
<accession>A0A238KU85</accession>
<keyword evidence="3" id="KW-1185">Reference proteome</keyword>
<evidence type="ECO:0000313" key="2">
    <source>
        <dbReference type="EMBL" id="SMX46277.1"/>
    </source>
</evidence>
<dbReference type="OrthoDB" id="9926281at2"/>
<keyword evidence="1" id="KW-0732">Signal</keyword>
<dbReference type="Proteomes" id="UP000202922">
    <property type="component" value="Unassembled WGS sequence"/>
</dbReference>
<dbReference type="AlphaFoldDB" id="A0A238KU85"/>
<sequence>MTKAILAASAAALLLVTSQAVTAASVTVFTDETSYYNALESYTLVDFEGIAPANGYGTPEGGAYTVNTASVVDGVTFTADGGTLGVISATHSVLGTPYPSDVLFSNNGYALTADLTTAGSGYTAVAGTFGSLLNDALEATVTIMGLSGILATETLTTEEFGVGNPISFLGFTVHGDEIVSVTFDATGNFEGIDDFSFGLASVPVTPALPLLGGAIGLLGLTRRKRAA</sequence>
<dbReference type="RefSeq" id="WP_093968099.1">
    <property type="nucleotide sequence ID" value="NZ_FXYE01000002.1"/>
</dbReference>
<reference evidence="3" key="1">
    <citation type="submission" date="2017-05" db="EMBL/GenBank/DDBJ databases">
        <authorList>
            <person name="Rodrigo-Torres L."/>
            <person name="Arahal R. D."/>
            <person name="Lucena T."/>
        </authorList>
    </citation>
    <scope>NUCLEOTIDE SEQUENCE [LARGE SCALE GENOMIC DNA]</scope>
    <source>
        <strain evidence="3">CECT 8621</strain>
    </source>
</reference>
<gene>
    <name evidence="2" type="ORF">COL8621_03038</name>
</gene>
<feature type="chain" id="PRO_5012150226" description="VPLPA-CTERM sorting domain-containing protein" evidence="1">
    <location>
        <begin position="24"/>
        <end position="227"/>
    </location>
</feature>
<feature type="signal peptide" evidence="1">
    <location>
        <begin position="1"/>
        <end position="23"/>
    </location>
</feature>
<protein>
    <recommendedName>
        <fullName evidence="4">VPLPA-CTERM sorting domain-containing protein</fullName>
    </recommendedName>
</protein>